<dbReference type="Proteomes" id="UP000037712">
    <property type="component" value="Unassembled WGS sequence"/>
</dbReference>
<reference evidence="1 2" key="1">
    <citation type="journal article" date="2015" name="Genome Announc.">
        <title>Draft Genome Sequence of Rhodococcus rhodochrous Strain KG-21, a Soil Isolate from Oil Fields of Krishna-Godavari Basin, India.</title>
        <authorList>
            <person name="Dawar C."/>
            <person name="Aggarwal R.K."/>
        </authorList>
    </citation>
    <scope>NUCLEOTIDE SEQUENCE [LARGE SCALE GENOMIC DNA]</scope>
    <source>
        <strain evidence="1 2">KG-21</strain>
    </source>
</reference>
<accession>A0A0N0S1B3</accession>
<evidence type="ECO:0000313" key="1">
    <source>
        <dbReference type="EMBL" id="KOS58177.1"/>
    </source>
</evidence>
<reference evidence="2" key="2">
    <citation type="submission" date="2015-01" db="EMBL/GenBank/DDBJ databases">
        <title>Draft genome sequence of potential hydrocarbon metabolising strain of Rhodococcus rhodochrous.</title>
        <authorList>
            <person name="Aggarwal R.K."/>
            <person name="Dawar C."/>
        </authorList>
    </citation>
    <scope>NUCLEOTIDE SEQUENCE [LARGE SCALE GENOMIC DNA]</scope>
    <source>
        <strain evidence="2">KG-21</strain>
    </source>
</reference>
<proteinExistence type="predicted"/>
<sequence length="106" mass="12452">MWRFIVCKRTYRSERFADVDFFPQQQTLLRDRPHDHRAILHEVPDVGVRYPLHSTRRQHLTGVCMPEYSLCDHGIHSGHDPFYRVLEPVAAHLHRILVVGTNRGVS</sequence>
<protein>
    <submittedName>
        <fullName evidence="1">Uncharacterized protein</fullName>
    </submittedName>
</protein>
<dbReference type="EMBL" id="AZYO01000001">
    <property type="protein sequence ID" value="KOS58177.1"/>
    <property type="molecule type" value="Genomic_DNA"/>
</dbReference>
<comment type="caution">
    <text evidence="1">The sequence shown here is derived from an EMBL/GenBank/DDBJ whole genome shotgun (WGS) entry which is preliminary data.</text>
</comment>
<organism evidence="1 2">
    <name type="scientific">Rhodococcus rhodochrous KG-21</name>
    <dbReference type="NCBI Taxonomy" id="1441923"/>
    <lineage>
        <taxon>Bacteria</taxon>
        <taxon>Bacillati</taxon>
        <taxon>Actinomycetota</taxon>
        <taxon>Actinomycetes</taxon>
        <taxon>Mycobacteriales</taxon>
        <taxon>Nocardiaceae</taxon>
        <taxon>Rhodococcus</taxon>
    </lineage>
</organism>
<dbReference type="AlphaFoldDB" id="A0A0N0S1B3"/>
<name>A0A0N0S1B3_RHORH</name>
<evidence type="ECO:0000313" key="2">
    <source>
        <dbReference type="Proteomes" id="UP000037712"/>
    </source>
</evidence>
<gene>
    <name evidence="1" type="ORF">Z051_01005</name>
</gene>